<dbReference type="Gene3D" id="2.60.40.740">
    <property type="match status" value="1"/>
</dbReference>
<comment type="caution">
    <text evidence="12">The sequence shown here is derived from an EMBL/GenBank/DDBJ whole genome shotgun (WGS) entry which is preliminary data.</text>
</comment>
<keyword evidence="8" id="KW-1133">Transmembrane helix</keyword>
<accession>A0ABW1RLV9</accession>
<keyword evidence="8" id="KW-0812">Transmembrane</keyword>
<sequence length="812" mass="84655">MKSIKREFFAATLIAIAILGLFTAFLLLLSPGLQTAKAATTSPPTTATTISSPKAISQATTGTPKKELNVAGLTGNDATITDMNGNPVKPSDNLYAWINFNISYDWSIPDGVPIDSGDTVSFELPSGITTPGDMSFPIYDSNNVEIGVATLKAGAKTGTITFNDALESTTANRHGTISLVAKGTNTGDGNEGNNWMFNKNGWIAGFTPKLAPSELAWNLAFNPNEQTLHNVVLTDTLGPNQEYIPGSLTAMTGYFGTSGFVSSGEPLYPVVTTEGNKVIITFPEDVTTAVDIYYRTKVTGTNPNGTTTWTNSATMGSSEGNYSVDSSTSWGGSGTGGGELKVGSITITKTDATTNQALSGAEYELKDARGKVIISNAVTDADGKVTINDLPYGTYTLLEVRAPDGYLLNTNTHVFTIPDNGSVNLMANEKDDAPTGSVVLKKLDPNSNATIAGATFELQDKNGNVIKQGIVTDGNGELAVEDLPAGEYQFVETSPAAGYLLNKTPIEFTIVANQTTPVTLEKFDDPTTGVSDTGNVVLTKVDATLNKLLPGAVFDLLDSNGKVIQSNLTTNEKGQIVVSNLEAGDYSFVETIAPEGYELDKTPIKFTVTKDMTNNLEAKDKKEPSKPGVVVPPTEPGKPKPPVVNPGPGKPKPPVVNPGPGKPKPPVVNPGPGKPKPPVVNPGPGKPKPPVVNPGPGKPKPPVVNPVEPGKPGVTTPPVVNPVEPGKPGVTTPPVVNPVEPGIPSVTIPGGSTSTTNPNPSTELPSTGNSSGSGYGVGKFPQTGNENGLLMMLGGFFIALFVLLRHLIKKLA</sequence>
<dbReference type="InterPro" id="IPR041033">
    <property type="entry name" value="SpaA_PFL_dom_1"/>
</dbReference>
<name>A0ABW1RLV9_9LACO</name>
<dbReference type="InterPro" id="IPR041171">
    <property type="entry name" value="SDR_Ig"/>
</dbReference>
<dbReference type="PANTHER" id="PTHR36108:SF13">
    <property type="entry name" value="COLOSSIN-B-RELATED"/>
    <property type="match status" value="1"/>
</dbReference>
<evidence type="ECO:0000313" key="13">
    <source>
        <dbReference type="Proteomes" id="UP001596288"/>
    </source>
</evidence>
<evidence type="ECO:0000256" key="4">
    <source>
        <dbReference type="ARBA" id="ARBA00022525"/>
    </source>
</evidence>
<keyword evidence="6" id="KW-0572">Peptidoglycan-anchor</keyword>
<feature type="transmembrane region" description="Helical" evidence="8">
    <location>
        <begin position="789"/>
        <end position="808"/>
    </location>
</feature>
<keyword evidence="3" id="KW-0134">Cell wall</keyword>
<dbReference type="Gene3D" id="2.60.40.10">
    <property type="entry name" value="Immunoglobulins"/>
    <property type="match status" value="3"/>
</dbReference>
<proteinExistence type="inferred from homology"/>
<evidence type="ECO:0000259" key="11">
    <source>
        <dbReference type="Pfam" id="PF17961"/>
    </source>
</evidence>
<feature type="compositionally biased region" description="Low complexity" evidence="7">
    <location>
        <begin position="749"/>
        <end position="767"/>
    </location>
</feature>
<dbReference type="Proteomes" id="UP001596288">
    <property type="component" value="Unassembled WGS sequence"/>
</dbReference>
<dbReference type="SUPFAM" id="SSF49401">
    <property type="entry name" value="Bacterial adhesins"/>
    <property type="match status" value="2"/>
</dbReference>
<dbReference type="PANTHER" id="PTHR36108">
    <property type="entry name" value="COLOSSIN-B-RELATED"/>
    <property type="match status" value="1"/>
</dbReference>
<comment type="subcellular location">
    <subcellularLocation>
        <location evidence="1">Secreted</location>
        <location evidence="1">Cell wall</location>
        <topology evidence="1">Peptidoglycan-anchor</topology>
    </subcellularLocation>
</comment>
<feature type="region of interest" description="Disordered" evidence="7">
    <location>
        <begin position="615"/>
        <end position="720"/>
    </location>
</feature>
<dbReference type="InterPro" id="IPR011252">
    <property type="entry name" value="Fibrogen-bd_dom1"/>
</dbReference>
<feature type="compositionally biased region" description="Low complexity" evidence="7">
    <location>
        <begin position="38"/>
        <end position="57"/>
    </location>
</feature>
<dbReference type="SUPFAM" id="SSF49478">
    <property type="entry name" value="Cna protein B-type domain"/>
    <property type="match status" value="3"/>
</dbReference>
<reference evidence="13" key="1">
    <citation type="journal article" date="2019" name="Int. J. Syst. Evol. Microbiol.">
        <title>The Global Catalogue of Microorganisms (GCM) 10K type strain sequencing project: providing services to taxonomists for standard genome sequencing and annotation.</title>
        <authorList>
            <consortium name="The Broad Institute Genomics Platform"/>
            <consortium name="The Broad Institute Genome Sequencing Center for Infectious Disease"/>
            <person name="Wu L."/>
            <person name="Ma J."/>
        </authorList>
    </citation>
    <scope>NUCLEOTIDE SEQUENCE [LARGE SCALE GENOMIC DNA]</scope>
    <source>
        <strain evidence="13">CCM 8927</strain>
    </source>
</reference>
<evidence type="ECO:0000259" key="9">
    <source>
        <dbReference type="Pfam" id="PF05737"/>
    </source>
</evidence>
<feature type="region of interest" description="Disordered" evidence="7">
    <location>
        <begin position="38"/>
        <end position="62"/>
    </location>
</feature>
<feature type="domain" description="SpaA-like prealbumin fold" evidence="10">
    <location>
        <begin position="343"/>
        <end position="426"/>
    </location>
</feature>
<evidence type="ECO:0000256" key="6">
    <source>
        <dbReference type="ARBA" id="ARBA00023088"/>
    </source>
</evidence>
<feature type="domain" description="SpaA-like prealbumin fold" evidence="10">
    <location>
        <begin position="534"/>
        <end position="622"/>
    </location>
</feature>
<feature type="compositionally biased region" description="Polar residues" evidence="7">
    <location>
        <begin position="312"/>
        <end position="325"/>
    </location>
</feature>
<evidence type="ECO:0000256" key="1">
    <source>
        <dbReference type="ARBA" id="ARBA00004168"/>
    </source>
</evidence>
<comment type="similarity">
    <text evidence="2">Belongs to the serine-aspartate repeat-containing protein (SDr) family.</text>
</comment>
<feature type="domain" description="SDR-like Ig" evidence="11">
    <location>
        <begin position="96"/>
        <end position="180"/>
    </location>
</feature>
<dbReference type="Pfam" id="PF17961">
    <property type="entry name" value="Big_8"/>
    <property type="match status" value="1"/>
</dbReference>
<evidence type="ECO:0000256" key="5">
    <source>
        <dbReference type="ARBA" id="ARBA00022729"/>
    </source>
</evidence>
<keyword evidence="13" id="KW-1185">Reference proteome</keyword>
<evidence type="ECO:0000259" key="10">
    <source>
        <dbReference type="Pfam" id="PF17802"/>
    </source>
</evidence>
<dbReference type="Pfam" id="PF05737">
    <property type="entry name" value="Collagen_bind"/>
    <property type="match status" value="1"/>
</dbReference>
<dbReference type="InterPro" id="IPR008456">
    <property type="entry name" value="Collagen-bd_dom"/>
</dbReference>
<evidence type="ECO:0000256" key="2">
    <source>
        <dbReference type="ARBA" id="ARBA00007257"/>
    </source>
</evidence>
<gene>
    <name evidence="12" type="ORF">ACFQAV_01125</name>
</gene>
<protein>
    <submittedName>
        <fullName evidence="12">SpaA isopeptide-forming pilin-related protein</fullName>
    </submittedName>
</protein>
<dbReference type="PRINTS" id="PR01217">
    <property type="entry name" value="PRICHEXTENSN"/>
</dbReference>
<dbReference type="Pfam" id="PF17802">
    <property type="entry name" value="SpaA"/>
    <property type="match status" value="3"/>
</dbReference>
<evidence type="ECO:0000256" key="8">
    <source>
        <dbReference type="SAM" id="Phobius"/>
    </source>
</evidence>
<organism evidence="12 13">
    <name type="scientific">Companilactobacillus huachuanensis</name>
    <dbReference type="NCBI Taxonomy" id="2559914"/>
    <lineage>
        <taxon>Bacteria</taxon>
        <taxon>Bacillati</taxon>
        <taxon>Bacillota</taxon>
        <taxon>Bacilli</taxon>
        <taxon>Lactobacillales</taxon>
        <taxon>Lactobacillaceae</taxon>
        <taxon>Companilactobacillus</taxon>
    </lineage>
</organism>
<feature type="region of interest" description="Disordered" evidence="7">
    <location>
        <begin position="747"/>
        <end position="779"/>
    </location>
</feature>
<dbReference type="Gene3D" id="2.60.40.1280">
    <property type="match status" value="1"/>
</dbReference>
<feature type="compositionally biased region" description="Pro residues" evidence="7">
    <location>
        <begin position="633"/>
        <end position="704"/>
    </location>
</feature>
<dbReference type="InterPro" id="IPR013783">
    <property type="entry name" value="Ig-like_fold"/>
</dbReference>
<keyword evidence="5" id="KW-0732">Signal</keyword>
<dbReference type="InterPro" id="IPR008966">
    <property type="entry name" value="Adhesion_dom_sf"/>
</dbReference>
<keyword evidence="8" id="KW-0472">Membrane</keyword>
<dbReference type="RefSeq" id="WP_137610751.1">
    <property type="nucleotide sequence ID" value="NZ_BJDF01000004.1"/>
</dbReference>
<keyword evidence="4" id="KW-0964">Secreted</keyword>
<evidence type="ECO:0000313" key="12">
    <source>
        <dbReference type="EMBL" id="MFC6175418.1"/>
    </source>
</evidence>
<feature type="compositionally biased region" description="Low complexity" evidence="7">
    <location>
        <begin position="705"/>
        <end position="720"/>
    </location>
</feature>
<evidence type="ECO:0000256" key="7">
    <source>
        <dbReference type="SAM" id="MobiDB-lite"/>
    </source>
</evidence>
<feature type="domain" description="Collagen binding" evidence="9">
    <location>
        <begin position="196"/>
        <end position="318"/>
    </location>
</feature>
<dbReference type="EMBL" id="JBHSSF010000005">
    <property type="protein sequence ID" value="MFC6175418.1"/>
    <property type="molecule type" value="Genomic_DNA"/>
</dbReference>
<feature type="region of interest" description="Disordered" evidence="7">
    <location>
        <begin position="308"/>
        <end position="335"/>
    </location>
</feature>
<feature type="domain" description="SpaA-like prealbumin fold" evidence="10">
    <location>
        <begin position="436"/>
        <end position="521"/>
    </location>
</feature>
<evidence type="ECO:0000256" key="3">
    <source>
        <dbReference type="ARBA" id="ARBA00022512"/>
    </source>
</evidence>